<evidence type="ECO:0000259" key="5">
    <source>
        <dbReference type="Pfam" id="PF25267"/>
    </source>
</evidence>
<dbReference type="PANTHER" id="PTHR20959">
    <property type="entry name" value="TRANSPORT AND GOLGI ORGANIZATION PROTEIN 6 FAMILY MEMBER"/>
    <property type="match status" value="1"/>
</dbReference>
<proteinExistence type="inferred from homology"/>
<dbReference type="InterPro" id="IPR039600">
    <property type="entry name" value="TANGO6/Rtp1"/>
</dbReference>
<dbReference type="AlphaFoldDB" id="A0A835GGE0"/>
<feature type="domain" description="TANGO6 N-terminal" evidence="5">
    <location>
        <begin position="72"/>
        <end position="226"/>
    </location>
</feature>
<dbReference type="PANTHER" id="PTHR20959:SF1">
    <property type="entry name" value="TRANSPORT AND GOLGI ORGANIZATION PROTEIN 6 HOMOLOG"/>
    <property type="match status" value="1"/>
</dbReference>
<evidence type="ECO:0000313" key="6">
    <source>
        <dbReference type="EMBL" id="KAF9415969.1"/>
    </source>
</evidence>
<dbReference type="InterPro" id="IPR016024">
    <property type="entry name" value="ARM-type_fold"/>
</dbReference>
<dbReference type="Pfam" id="PF10304">
    <property type="entry name" value="RTP1_C2"/>
    <property type="match status" value="1"/>
</dbReference>
<sequence length="913" mass="103466">MSHLQLIFKTIENLTHTEGQCEFVSVLKDVADNENQVLSNETFINLKSFIQKIFNVIDELISELKKDETILISVKNQKLLRTCFQLVTSVGISPSLIPDLGIKLSKRCITGAVLPKLLLTDKQKYEMLVECTDFFTRSYSVSALKTIIITLHLSDYLAALIQLSFAPFKKPGTYNNFTMTQEMYDKLNEDRKKYLCVYNHLVSNCFQPVLMKELLVLQSGSDPSPPAFAKRIIAKELSQRLIAPGGLLSLIRCFIESYDIDTGFEWKKIDMICRIIAARHGTNTESEYLANICSQLQEILSVNNTHYLAAAVACVLSLNEKFPQEKPVVMLSNEVFQSLDYNYLSKTGLPGTIVLSPQEVEQKIKVLHACVCTTKLDWPVQLLTPNLYLLYSIGVKCMKNYDMKLKLKDIIIKSLEKLRTEELYETIKIFLFGKVVQNSSTVTVEEYDAGVAIKCVPTCENYSKAEAVIYFMDLFKSITDNVLVKNIFTIALRILLELNDKRQKKGNKDILLTEDDDPILIDEIDEQCAVILQLLSEVSTSPKIMMSLKSDPMIVFDFIEHFILKQKSNTDNECITIALVVLNTILSNSENIDPRFIKLVPVLRKMSENDSSLNSILCKEALSLISLEGPQKKDSACEKAISDTFDELLPVRAHGIIELTRLIDAGDAETISKKHYVFCIFQEQLKDTDSYIYLSAVNGLAALCTHCTEDVLQILCKEFLQDQITAKDGNIQTGESQNRDAELRMKIGDVIVKVTKRLGEMAVVHKTILLNTMLCAVNDTDPLIRTSALSNLAEIALVLHYKMGSIIYEVLYCIWNIIQTDKAIECRRAAVMVIASLIKGLGKDTLLELKDQLLPIYRTLKSLYRDENEDKTVRLHAQIALEELNDVVRQFLFPELKMEKQIFVLDEPRDVFK</sequence>
<dbReference type="InterPro" id="IPR057347">
    <property type="entry name" value="TANGO6_N"/>
</dbReference>
<evidence type="ECO:0000259" key="3">
    <source>
        <dbReference type="Pfam" id="PF10363"/>
    </source>
</evidence>
<dbReference type="Proteomes" id="UP000648187">
    <property type="component" value="Unassembled WGS sequence"/>
</dbReference>
<dbReference type="InterPro" id="IPR019414">
    <property type="entry name" value="Rtp1_C2"/>
</dbReference>
<dbReference type="InterPro" id="IPR011989">
    <property type="entry name" value="ARM-like"/>
</dbReference>
<comment type="similarity">
    <text evidence="1">Belongs to the Tango6 family.</text>
</comment>
<organism evidence="6 7">
    <name type="scientific">Spodoptera exigua</name>
    <name type="common">Beet armyworm</name>
    <name type="synonym">Noctua fulgens</name>
    <dbReference type="NCBI Taxonomy" id="7107"/>
    <lineage>
        <taxon>Eukaryota</taxon>
        <taxon>Metazoa</taxon>
        <taxon>Ecdysozoa</taxon>
        <taxon>Arthropoda</taxon>
        <taxon>Hexapoda</taxon>
        <taxon>Insecta</taxon>
        <taxon>Pterygota</taxon>
        <taxon>Neoptera</taxon>
        <taxon>Endopterygota</taxon>
        <taxon>Lepidoptera</taxon>
        <taxon>Glossata</taxon>
        <taxon>Ditrysia</taxon>
        <taxon>Noctuoidea</taxon>
        <taxon>Noctuidae</taxon>
        <taxon>Amphipyrinae</taxon>
        <taxon>Spodoptera</taxon>
    </lineage>
</organism>
<comment type="caution">
    <text evidence="6">The sequence shown here is derived from an EMBL/GenBank/DDBJ whole genome shotgun (WGS) entry which is preliminary data.</text>
</comment>
<dbReference type="SUPFAM" id="SSF48371">
    <property type="entry name" value="ARM repeat"/>
    <property type="match status" value="1"/>
</dbReference>
<evidence type="ECO:0000313" key="7">
    <source>
        <dbReference type="Proteomes" id="UP000648187"/>
    </source>
</evidence>
<evidence type="ECO:0000259" key="2">
    <source>
        <dbReference type="Pfam" id="PF10304"/>
    </source>
</evidence>
<dbReference type="InterPro" id="IPR019451">
    <property type="entry name" value="Rtp1_C1"/>
</dbReference>
<feature type="domain" description="TANGO6 HEAT repeat" evidence="4">
    <location>
        <begin position="241"/>
        <end position="459"/>
    </location>
</feature>
<name>A0A835GGE0_SPOEX</name>
<dbReference type="Pfam" id="PF25267">
    <property type="entry name" value="TANGO6_N"/>
    <property type="match status" value="1"/>
</dbReference>
<keyword evidence="7" id="KW-1185">Reference proteome</keyword>
<dbReference type="GO" id="GO:0009306">
    <property type="term" value="P:protein secretion"/>
    <property type="evidence" value="ECO:0007669"/>
    <property type="project" value="TreeGrafter"/>
</dbReference>
<dbReference type="InterPro" id="IPR057407">
    <property type="entry name" value="HEAT_TANGO6"/>
</dbReference>
<feature type="domain" description="RNA polymerase II assembly factor Rtp1 C-terminal" evidence="3">
    <location>
        <begin position="638"/>
        <end position="761"/>
    </location>
</feature>
<protein>
    <submittedName>
        <fullName evidence="6">Uncharacterized protein</fullName>
    </submittedName>
</protein>
<evidence type="ECO:0000256" key="1">
    <source>
        <dbReference type="ARBA" id="ARBA00005724"/>
    </source>
</evidence>
<dbReference type="Pfam" id="PF10363">
    <property type="entry name" value="RTP1_C1"/>
    <property type="match status" value="1"/>
</dbReference>
<reference evidence="6" key="1">
    <citation type="submission" date="2020-08" db="EMBL/GenBank/DDBJ databases">
        <title>Spodoptera exigua strain:BAW_Kor-Di-RS1 Genome sequencing and assembly.</title>
        <authorList>
            <person name="Kim J."/>
            <person name="Nam H.Y."/>
            <person name="Kwon M."/>
            <person name="Choi J.H."/>
            <person name="Cho S.R."/>
            <person name="Kim G.-H."/>
        </authorList>
    </citation>
    <scope>NUCLEOTIDE SEQUENCE</scope>
    <source>
        <strain evidence="6">BAW_Kor-Di-RS1</strain>
        <tissue evidence="6">Whole-body</tissue>
    </source>
</reference>
<dbReference type="EMBL" id="JACKWZ010000099">
    <property type="protein sequence ID" value="KAF9415969.1"/>
    <property type="molecule type" value="Genomic_DNA"/>
</dbReference>
<evidence type="ECO:0000259" key="4">
    <source>
        <dbReference type="Pfam" id="PF23565"/>
    </source>
</evidence>
<dbReference type="Gene3D" id="1.25.10.10">
    <property type="entry name" value="Leucine-rich Repeat Variant"/>
    <property type="match status" value="1"/>
</dbReference>
<feature type="domain" description="RNA polymerase II assembly factor Rtp1 C-terminal" evidence="2">
    <location>
        <begin position="852"/>
        <end position="886"/>
    </location>
</feature>
<gene>
    <name evidence="6" type="ORF">HW555_006601</name>
</gene>
<dbReference type="Pfam" id="PF23565">
    <property type="entry name" value="ARM_TANGO6"/>
    <property type="match status" value="1"/>
</dbReference>
<accession>A0A835GGE0</accession>